<keyword evidence="3" id="KW-1185">Reference proteome</keyword>
<organism evidence="2 3">
    <name type="scientific">Chengkuizengella axinellae</name>
    <dbReference type="NCBI Taxonomy" id="3064388"/>
    <lineage>
        <taxon>Bacteria</taxon>
        <taxon>Bacillati</taxon>
        <taxon>Bacillota</taxon>
        <taxon>Bacilli</taxon>
        <taxon>Bacillales</taxon>
        <taxon>Paenibacillaceae</taxon>
        <taxon>Chengkuizengella</taxon>
    </lineage>
</organism>
<dbReference type="SUPFAM" id="SSF159234">
    <property type="entry name" value="FomD-like"/>
    <property type="match status" value="1"/>
</dbReference>
<gene>
    <name evidence="2" type="ORF">Q5Y73_12310</name>
</gene>
<dbReference type="PANTHER" id="PTHR41271:SF1">
    <property type="entry name" value="DUF402 DOMAIN-CONTAINING PROTEIN"/>
    <property type="match status" value="1"/>
</dbReference>
<comment type="caution">
    <text evidence="2">The sequence shown here is derived from an EMBL/GenBank/DDBJ whole genome shotgun (WGS) entry which is preliminary data.</text>
</comment>
<evidence type="ECO:0000259" key="1">
    <source>
        <dbReference type="Pfam" id="PF04167"/>
    </source>
</evidence>
<reference evidence="2 3" key="1">
    <citation type="submission" date="2023-08" db="EMBL/GenBank/DDBJ databases">
        <authorList>
            <person name="Park J.-S."/>
        </authorList>
    </citation>
    <scope>NUCLEOTIDE SEQUENCE [LARGE SCALE GENOMIC DNA]</scope>
    <source>
        <strain evidence="2 3">2205SS18-9</strain>
    </source>
</reference>
<protein>
    <submittedName>
        <fullName evidence="2">DUF402 domain-containing protein</fullName>
    </submittedName>
</protein>
<evidence type="ECO:0000313" key="3">
    <source>
        <dbReference type="Proteomes" id="UP001231941"/>
    </source>
</evidence>
<dbReference type="InterPro" id="IPR007295">
    <property type="entry name" value="DUF402"/>
</dbReference>
<dbReference type="EMBL" id="JAVAMP010000005">
    <property type="protein sequence ID" value="MDP5274894.1"/>
    <property type="molecule type" value="Genomic_DNA"/>
</dbReference>
<feature type="domain" description="DUF402" evidence="1">
    <location>
        <begin position="64"/>
        <end position="160"/>
    </location>
</feature>
<dbReference type="RefSeq" id="WP_305992206.1">
    <property type="nucleotide sequence ID" value="NZ_JAVAMP010000005.1"/>
</dbReference>
<proteinExistence type="predicted"/>
<sequence>MKLKYANRPEWKRISKNEFSTFYKQEPHFKGMVSYYKINEVHTPLWVEHNQKKICIVDNGYTWMQHFPTGANYTLTTMIDPENKIVQWYIDICKDQGITGEGIPWYNDLYLDIVFLPNYETFILDEDELIEALDSGKITSNEYSLAWKTTKEIIKQQQEDSFYLLDISKKHLEELKKEIVYR</sequence>
<dbReference type="Gene3D" id="2.40.380.10">
    <property type="entry name" value="FomD-like"/>
    <property type="match status" value="1"/>
</dbReference>
<dbReference type="PANTHER" id="PTHR41271">
    <property type="entry name" value="DUF402 DOMAIN-CONTAINING PROTEIN"/>
    <property type="match status" value="1"/>
</dbReference>
<name>A0ABT9IZU1_9BACL</name>
<evidence type="ECO:0000313" key="2">
    <source>
        <dbReference type="EMBL" id="MDP5274894.1"/>
    </source>
</evidence>
<dbReference type="Proteomes" id="UP001231941">
    <property type="component" value="Unassembled WGS sequence"/>
</dbReference>
<accession>A0ABT9IZU1</accession>
<dbReference type="InterPro" id="IPR035930">
    <property type="entry name" value="FomD-like_sf"/>
</dbReference>
<dbReference type="Pfam" id="PF04167">
    <property type="entry name" value="DUF402"/>
    <property type="match status" value="1"/>
</dbReference>